<evidence type="ECO:0000256" key="4">
    <source>
        <dbReference type="ARBA" id="ARBA00022692"/>
    </source>
</evidence>
<evidence type="ECO:0000313" key="9">
    <source>
        <dbReference type="EMBL" id="SCF40146.1"/>
    </source>
</evidence>
<evidence type="ECO:0000256" key="2">
    <source>
        <dbReference type="ARBA" id="ARBA00022448"/>
    </source>
</evidence>
<dbReference type="GO" id="GO:0005886">
    <property type="term" value="C:plasma membrane"/>
    <property type="evidence" value="ECO:0007669"/>
    <property type="project" value="UniProtKB-SubCell"/>
</dbReference>
<dbReference type="PANTHER" id="PTHR30561">
    <property type="entry name" value="SMR FAMILY PROTON-DEPENDENT DRUG EFFLUX TRANSPORTER SUGE"/>
    <property type="match status" value="1"/>
</dbReference>
<evidence type="ECO:0000256" key="7">
    <source>
        <dbReference type="RuleBase" id="RU003942"/>
    </source>
</evidence>
<dbReference type="SUPFAM" id="SSF103481">
    <property type="entry name" value="Multidrug resistance efflux transporter EmrE"/>
    <property type="match status" value="1"/>
</dbReference>
<dbReference type="RefSeq" id="WP_091612869.1">
    <property type="nucleotide sequence ID" value="NZ_FMCX01000007.1"/>
</dbReference>
<dbReference type="AlphaFoldDB" id="A0A1C5A4R5"/>
<evidence type="ECO:0000256" key="3">
    <source>
        <dbReference type="ARBA" id="ARBA00022475"/>
    </source>
</evidence>
<comment type="subcellular location">
    <subcellularLocation>
        <location evidence="1 7">Cell membrane</location>
        <topology evidence="1 7">Multi-pass membrane protein</topology>
    </subcellularLocation>
</comment>
<reference evidence="10" key="1">
    <citation type="submission" date="2016-06" db="EMBL/GenBank/DDBJ databases">
        <authorList>
            <person name="Varghese N."/>
            <person name="Submissions Spin"/>
        </authorList>
    </citation>
    <scope>NUCLEOTIDE SEQUENCE [LARGE SCALE GENOMIC DNA]</scope>
    <source>
        <strain evidence="10">DSM 44830</strain>
    </source>
</reference>
<feature type="transmembrane region" description="Helical" evidence="8">
    <location>
        <begin position="59"/>
        <end position="78"/>
    </location>
</feature>
<dbReference type="EMBL" id="FMCX01000007">
    <property type="protein sequence ID" value="SCF40146.1"/>
    <property type="molecule type" value="Genomic_DNA"/>
</dbReference>
<feature type="transmembrane region" description="Helical" evidence="8">
    <location>
        <begin position="84"/>
        <end position="103"/>
    </location>
</feature>
<proteinExistence type="inferred from homology"/>
<evidence type="ECO:0000313" key="10">
    <source>
        <dbReference type="Proteomes" id="UP000199504"/>
    </source>
</evidence>
<sequence length="104" mass="10554">MAWTVLVLSGLLETAWAIALDRSAGFTRPLQTAVFAVTLVGSMAGLAYALRDIPVGTGYAVWVGIGAVGTAVVGMLALGESASLPRIACLALVVAGVVGLKLFH</sequence>
<dbReference type="InterPro" id="IPR000390">
    <property type="entry name" value="Small_drug/metabolite_transptr"/>
</dbReference>
<dbReference type="Pfam" id="PF00893">
    <property type="entry name" value="Multi_Drug_Res"/>
    <property type="match status" value="1"/>
</dbReference>
<evidence type="ECO:0000256" key="8">
    <source>
        <dbReference type="SAM" id="Phobius"/>
    </source>
</evidence>
<evidence type="ECO:0000256" key="1">
    <source>
        <dbReference type="ARBA" id="ARBA00004651"/>
    </source>
</evidence>
<keyword evidence="5 8" id="KW-1133">Transmembrane helix</keyword>
<evidence type="ECO:0000256" key="5">
    <source>
        <dbReference type="ARBA" id="ARBA00022989"/>
    </source>
</evidence>
<accession>A0A1C5A4R5</accession>
<keyword evidence="10" id="KW-1185">Reference proteome</keyword>
<dbReference type="Gene3D" id="1.10.3730.20">
    <property type="match status" value="1"/>
</dbReference>
<name>A0A1C5A4R5_9ACTN</name>
<keyword evidence="6 8" id="KW-0472">Membrane</keyword>
<feature type="transmembrane region" description="Helical" evidence="8">
    <location>
        <begin position="33"/>
        <end position="50"/>
    </location>
</feature>
<dbReference type="GO" id="GO:0022857">
    <property type="term" value="F:transmembrane transporter activity"/>
    <property type="evidence" value="ECO:0007669"/>
    <property type="project" value="InterPro"/>
</dbReference>
<dbReference type="PANTHER" id="PTHR30561:SF0">
    <property type="entry name" value="GUANIDINIUM EXPORTER"/>
    <property type="match status" value="1"/>
</dbReference>
<protein>
    <submittedName>
        <fullName evidence="9">Quaternary ammonium compound-resistance protein SugE</fullName>
    </submittedName>
</protein>
<comment type="similarity">
    <text evidence="7">Belongs to the drug/metabolite transporter (DMT) superfamily. Small multidrug resistance (SMR) (TC 2.A.7.1) family.</text>
</comment>
<dbReference type="FunFam" id="1.10.3730.20:FF:000001">
    <property type="entry name" value="Quaternary ammonium compound resistance transporter SugE"/>
    <property type="match status" value="1"/>
</dbReference>
<dbReference type="InterPro" id="IPR045324">
    <property type="entry name" value="Small_multidrug_res"/>
</dbReference>
<dbReference type="Proteomes" id="UP000199504">
    <property type="component" value="Unassembled WGS sequence"/>
</dbReference>
<dbReference type="STRING" id="262898.GA0070564_107306"/>
<gene>
    <name evidence="9" type="ORF">GA0070564_107306</name>
</gene>
<organism evidence="9 10">
    <name type="scientific">Micromonospora mirobrigensis</name>
    <dbReference type="NCBI Taxonomy" id="262898"/>
    <lineage>
        <taxon>Bacteria</taxon>
        <taxon>Bacillati</taxon>
        <taxon>Actinomycetota</taxon>
        <taxon>Actinomycetes</taxon>
        <taxon>Micromonosporales</taxon>
        <taxon>Micromonosporaceae</taxon>
        <taxon>Micromonospora</taxon>
    </lineage>
</organism>
<evidence type="ECO:0000256" key="6">
    <source>
        <dbReference type="ARBA" id="ARBA00023136"/>
    </source>
</evidence>
<dbReference type="InterPro" id="IPR037185">
    <property type="entry name" value="EmrE-like"/>
</dbReference>
<keyword evidence="3" id="KW-1003">Cell membrane</keyword>
<keyword evidence="2" id="KW-0813">Transport</keyword>
<dbReference type="OrthoDB" id="21828at2"/>
<keyword evidence="4 7" id="KW-0812">Transmembrane</keyword>